<dbReference type="PANTHER" id="PTHR12634">
    <property type="entry name" value="SIT4 YEAST -ASSOCIATING PROTEIN-RELATED"/>
    <property type="match status" value="1"/>
</dbReference>
<feature type="region of interest" description="Disordered" evidence="3">
    <location>
        <begin position="504"/>
        <end position="530"/>
    </location>
</feature>
<dbReference type="EMBL" id="JAEPRA010000014">
    <property type="protein sequence ID" value="KAG2175784.1"/>
    <property type="molecule type" value="Genomic_DNA"/>
</dbReference>
<sequence length="678" mass="76604">MFWRFGFNNPSAIDAILDKEDVELQEILNEGDVIQEVKTHNQRLIDFYPLIASEILSSDIPQILDSLLIDHVDLLKGLWDFLDKPAMARGANGMPFDLAANFAKVNCSLLAKRSEPMLAFVQSVPDVFKKIMAHLETPAITDLLLTLIRMEEVLPEDNSSIDWLHEQGLLDNLISKLDPSLDPDALIRFFHVVGALHSTTINYMLDKDAANSTSSLINGVAIIIDLIRHNNSDAELDQIAMYSADEGVSEPPVTLKEMMQVLADRVGDFNNLLINPKSVSSTLSTTIGDRMPLGFERLKICELFAELLHCSNMAHLNKPLSKHHLARANYHNTIASPTTEEPEEAATDTAEPIAKEGTQDEQVYIADYLKSQFIKHRVLPTCLDIFFGFPWNNFLHYVVYDMLHQIFNGSMEFGYNRQLALSVLKDGKLTNRIIEAYELNEREVSVPKGMRLGYMGHLTFIADEISKLMDNYSEVEATVRDDVDLQKWDNFYIEILAETRERDTLPLGGDRPNAGATYSISEEEEDDEDALVGAQDEFARYMHHAKSGYDDEDEEVGESGDHWMSPPGDSTDTSGGFERLRIRNDNDPQEAEGSSQAWSSFPQTTIIQQDDEDEYDRFSDRPGFSSFDDKNRVEGAQGGYQSFAQPITENAFVPAVKTREEEHEYKYQDDDEEQEGEI</sequence>
<comment type="similarity">
    <text evidence="1">Belongs to the SAPS family.</text>
</comment>
<feature type="compositionally biased region" description="Basic and acidic residues" evidence="3">
    <location>
        <begin position="657"/>
        <end position="668"/>
    </location>
</feature>
<comment type="caution">
    <text evidence="4">The sequence shown here is derived from an EMBL/GenBank/DDBJ whole genome shotgun (WGS) entry which is preliminary data.</text>
</comment>
<gene>
    <name evidence="4" type="ORF">INT44_000262</name>
</gene>
<evidence type="ECO:0000256" key="1">
    <source>
        <dbReference type="ARBA" id="ARBA00006180"/>
    </source>
</evidence>
<evidence type="ECO:0000256" key="2">
    <source>
        <dbReference type="ARBA" id="ARBA00023306"/>
    </source>
</evidence>
<feature type="compositionally biased region" description="Acidic residues" evidence="3">
    <location>
        <begin position="521"/>
        <end position="530"/>
    </location>
</feature>
<dbReference type="Proteomes" id="UP000612746">
    <property type="component" value="Unassembled WGS sequence"/>
</dbReference>
<organism evidence="4 5">
    <name type="scientific">Umbelopsis vinacea</name>
    <dbReference type="NCBI Taxonomy" id="44442"/>
    <lineage>
        <taxon>Eukaryota</taxon>
        <taxon>Fungi</taxon>
        <taxon>Fungi incertae sedis</taxon>
        <taxon>Mucoromycota</taxon>
        <taxon>Mucoromycotina</taxon>
        <taxon>Umbelopsidomycetes</taxon>
        <taxon>Umbelopsidales</taxon>
        <taxon>Umbelopsidaceae</taxon>
        <taxon>Umbelopsis</taxon>
    </lineage>
</organism>
<evidence type="ECO:0000313" key="5">
    <source>
        <dbReference type="Proteomes" id="UP000612746"/>
    </source>
</evidence>
<feature type="compositionally biased region" description="Acidic residues" evidence="3">
    <location>
        <begin position="669"/>
        <end position="678"/>
    </location>
</feature>
<dbReference type="InterPro" id="IPR007587">
    <property type="entry name" value="SAPS"/>
</dbReference>
<proteinExistence type="inferred from homology"/>
<reference evidence="4" key="1">
    <citation type="submission" date="2020-12" db="EMBL/GenBank/DDBJ databases">
        <title>Metabolic potential, ecology and presence of endohyphal bacteria is reflected in genomic diversity of Mucoromycotina.</title>
        <authorList>
            <person name="Muszewska A."/>
            <person name="Okrasinska A."/>
            <person name="Steczkiewicz K."/>
            <person name="Drgas O."/>
            <person name="Orlowska M."/>
            <person name="Perlinska-Lenart U."/>
            <person name="Aleksandrzak-Piekarczyk T."/>
            <person name="Szatraj K."/>
            <person name="Zielenkiewicz U."/>
            <person name="Pilsyk S."/>
            <person name="Malc E."/>
            <person name="Mieczkowski P."/>
            <person name="Kruszewska J.S."/>
            <person name="Biernat P."/>
            <person name="Pawlowska J."/>
        </authorList>
    </citation>
    <scope>NUCLEOTIDE SEQUENCE</scope>
    <source>
        <strain evidence="4">WA0000051536</strain>
    </source>
</reference>
<dbReference type="GO" id="GO:0019903">
    <property type="term" value="F:protein phosphatase binding"/>
    <property type="evidence" value="ECO:0007669"/>
    <property type="project" value="InterPro"/>
</dbReference>
<keyword evidence="2" id="KW-0131">Cell cycle</keyword>
<dbReference type="OrthoDB" id="295029at2759"/>
<name>A0A8H7PKG0_9FUNG</name>
<dbReference type="AlphaFoldDB" id="A0A8H7PKG0"/>
<evidence type="ECO:0008006" key="6">
    <source>
        <dbReference type="Google" id="ProtNLM"/>
    </source>
</evidence>
<keyword evidence="5" id="KW-1185">Reference proteome</keyword>
<feature type="region of interest" description="Disordered" evidence="3">
    <location>
        <begin position="549"/>
        <end position="678"/>
    </location>
</feature>
<feature type="compositionally biased region" description="Polar residues" evidence="3">
    <location>
        <begin position="592"/>
        <end position="608"/>
    </location>
</feature>
<feature type="compositionally biased region" description="Polar residues" evidence="3">
    <location>
        <begin position="639"/>
        <end position="648"/>
    </location>
</feature>
<evidence type="ECO:0000313" key="4">
    <source>
        <dbReference type="EMBL" id="KAG2175784.1"/>
    </source>
</evidence>
<accession>A0A8H7PKG0</accession>
<protein>
    <recommendedName>
        <fullName evidence="6">SAPS-domain-containing protein</fullName>
    </recommendedName>
</protein>
<dbReference type="GO" id="GO:0019888">
    <property type="term" value="F:protein phosphatase regulator activity"/>
    <property type="evidence" value="ECO:0007669"/>
    <property type="project" value="TreeGrafter"/>
</dbReference>
<dbReference type="Pfam" id="PF04499">
    <property type="entry name" value="SAPS"/>
    <property type="match status" value="2"/>
</dbReference>
<dbReference type="PANTHER" id="PTHR12634:SF8">
    <property type="entry name" value="FIERY MOUNTAIN, ISOFORM D"/>
    <property type="match status" value="1"/>
</dbReference>
<evidence type="ECO:0000256" key="3">
    <source>
        <dbReference type="SAM" id="MobiDB-lite"/>
    </source>
</evidence>